<dbReference type="AlphaFoldDB" id="A0A0K9GSH9"/>
<dbReference type="OrthoDB" id="2938623at2"/>
<evidence type="ECO:0000313" key="1">
    <source>
        <dbReference type="EMBL" id="KMY49566.1"/>
    </source>
</evidence>
<protein>
    <submittedName>
        <fullName evidence="1">Uncharacterized protein</fullName>
    </submittedName>
</protein>
<reference evidence="2" key="1">
    <citation type="submission" date="2015-07" db="EMBL/GenBank/DDBJ databases">
        <title>Genome sequencing project for genomic taxonomy and phylogenomics of Bacillus-like bacteria.</title>
        <authorList>
            <person name="Liu B."/>
            <person name="Wang J."/>
            <person name="Zhu Y."/>
            <person name="Liu G."/>
            <person name="Chen Q."/>
            <person name="Chen Z."/>
            <person name="Lan J."/>
            <person name="Che J."/>
            <person name="Ge C."/>
            <person name="Shi H."/>
            <person name="Pan Z."/>
            <person name="Liu X."/>
        </authorList>
    </citation>
    <scope>NUCLEOTIDE SEQUENCE [LARGE SCALE GENOMIC DNA]</scope>
    <source>
        <strain evidence="2">FJAT-27997</strain>
    </source>
</reference>
<dbReference type="EMBL" id="LFZW01000001">
    <property type="protein sequence ID" value="KMY49566.1"/>
    <property type="molecule type" value="Genomic_DNA"/>
</dbReference>
<dbReference type="RefSeq" id="WP_049680900.1">
    <property type="nucleotide sequence ID" value="NZ_LFZW01000001.1"/>
</dbReference>
<keyword evidence="2" id="KW-1185">Reference proteome</keyword>
<comment type="caution">
    <text evidence="1">The sequence shown here is derived from an EMBL/GenBank/DDBJ whole genome shotgun (WGS) entry which is preliminary data.</text>
</comment>
<name>A0A0K9GSH9_9BACI</name>
<gene>
    <name evidence="1" type="ORF">AC625_08420</name>
</gene>
<accession>A0A0K9GSH9</accession>
<dbReference type="Proteomes" id="UP000037146">
    <property type="component" value="Unassembled WGS sequence"/>
</dbReference>
<proteinExistence type="predicted"/>
<dbReference type="PATRIC" id="fig|1679170.3.peg.1804"/>
<organism evidence="1 2">
    <name type="scientific">Peribacillus loiseleuriae</name>
    <dbReference type="NCBI Taxonomy" id="1679170"/>
    <lineage>
        <taxon>Bacteria</taxon>
        <taxon>Bacillati</taxon>
        <taxon>Bacillota</taxon>
        <taxon>Bacilli</taxon>
        <taxon>Bacillales</taxon>
        <taxon>Bacillaceae</taxon>
        <taxon>Peribacillus</taxon>
    </lineage>
</organism>
<evidence type="ECO:0000313" key="2">
    <source>
        <dbReference type="Proteomes" id="UP000037146"/>
    </source>
</evidence>
<sequence>MKYKVINEFRDKENKNTQYAVGDEYPKGDYKPTKKRIDELSKVHSTHNCVFIEEAKEEKKASEKD</sequence>
<dbReference type="STRING" id="1679170.AC625_08420"/>